<evidence type="ECO:0000256" key="4">
    <source>
        <dbReference type="ARBA" id="ARBA00007837"/>
    </source>
</evidence>
<dbReference type="Gene3D" id="3.30.470.20">
    <property type="entry name" value="ATP-grasp fold, B domain"/>
    <property type="match status" value="1"/>
</dbReference>
<dbReference type="GO" id="GO:0046872">
    <property type="term" value="F:metal ion binding"/>
    <property type="evidence" value="ECO:0007669"/>
    <property type="project" value="UniProtKB-KW"/>
</dbReference>
<evidence type="ECO:0000313" key="16">
    <source>
        <dbReference type="EMBL" id="TYB76712.1"/>
    </source>
</evidence>
<evidence type="ECO:0000256" key="6">
    <source>
        <dbReference type="ARBA" id="ARBA00021623"/>
    </source>
</evidence>
<dbReference type="GO" id="GO:0008986">
    <property type="term" value="F:pyruvate, water dikinase activity"/>
    <property type="evidence" value="ECO:0007669"/>
    <property type="project" value="UniProtKB-EC"/>
</dbReference>
<reference evidence="16 17" key="1">
    <citation type="submission" date="2019-08" db="EMBL/GenBank/DDBJ databases">
        <title>Genomes of Antarctic Bizionia species.</title>
        <authorList>
            <person name="Bowman J.P."/>
        </authorList>
    </citation>
    <scope>NUCLEOTIDE SEQUENCE [LARGE SCALE GENOMIC DNA]</scope>
    <source>
        <strain evidence="16 17">HFD</strain>
    </source>
</reference>
<keyword evidence="10" id="KW-0418">Kinase</keyword>
<feature type="domain" description="Pyruvate phosphate dikinase AMP/ATP-binding" evidence="15">
    <location>
        <begin position="624"/>
        <end position="947"/>
    </location>
</feature>
<accession>A0A8H2LFA9</accession>
<keyword evidence="11" id="KW-0067">ATP-binding</keyword>
<dbReference type="PANTHER" id="PTHR43030">
    <property type="entry name" value="PHOSPHOENOLPYRUVATE SYNTHASE"/>
    <property type="match status" value="1"/>
</dbReference>
<keyword evidence="16" id="KW-0670">Pyruvate</keyword>
<dbReference type="SUPFAM" id="SSF56059">
    <property type="entry name" value="Glutathione synthetase ATP-binding domain-like"/>
    <property type="match status" value="1"/>
</dbReference>
<dbReference type="InterPro" id="IPR006319">
    <property type="entry name" value="PEP_synth"/>
</dbReference>
<evidence type="ECO:0000256" key="12">
    <source>
        <dbReference type="ARBA" id="ARBA00022842"/>
    </source>
</evidence>
<evidence type="ECO:0000256" key="14">
    <source>
        <dbReference type="ARBA" id="ARBA00047700"/>
    </source>
</evidence>
<dbReference type="EMBL" id="VSKM01000004">
    <property type="protein sequence ID" value="TYB76712.1"/>
    <property type="molecule type" value="Genomic_DNA"/>
</dbReference>
<comment type="pathway">
    <text evidence="3">Carbohydrate biosynthesis; gluconeogenesis.</text>
</comment>
<gene>
    <name evidence="16" type="ORF">ES676_05035</name>
</gene>
<dbReference type="EC" id="2.7.9.2" evidence="5"/>
<evidence type="ECO:0000256" key="2">
    <source>
        <dbReference type="ARBA" id="ARBA00002988"/>
    </source>
</evidence>
<keyword evidence="9" id="KW-0547">Nucleotide-binding</keyword>
<evidence type="ECO:0000256" key="13">
    <source>
        <dbReference type="ARBA" id="ARBA00033470"/>
    </source>
</evidence>
<evidence type="ECO:0000256" key="1">
    <source>
        <dbReference type="ARBA" id="ARBA00001946"/>
    </source>
</evidence>
<comment type="similarity">
    <text evidence="4">Belongs to the PEP-utilizing enzyme family.</text>
</comment>
<dbReference type="PANTHER" id="PTHR43030:SF1">
    <property type="entry name" value="PHOSPHOENOLPYRUVATE SYNTHASE"/>
    <property type="match status" value="1"/>
</dbReference>
<evidence type="ECO:0000256" key="3">
    <source>
        <dbReference type="ARBA" id="ARBA00004742"/>
    </source>
</evidence>
<organism evidence="16 17">
    <name type="scientific">Bizionia saleffrena</name>
    <dbReference type="NCBI Taxonomy" id="291189"/>
    <lineage>
        <taxon>Bacteria</taxon>
        <taxon>Pseudomonadati</taxon>
        <taxon>Bacteroidota</taxon>
        <taxon>Flavobacteriia</taxon>
        <taxon>Flavobacteriales</taxon>
        <taxon>Flavobacteriaceae</taxon>
        <taxon>Bizionia</taxon>
    </lineage>
</organism>
<dbReference type="Pfam" id="PF01326">
    <property type="entry name" value="PPDK_N"/>
    <property type="match status" value="1"/>
</dbReference>
<dbReference type="Proteomes" id="UP000323324">
    <property type="component" value="Unassembled WGS sequence"/>
</dbReference>
<keyword evidence="12" id="KW-0460">Magnesium</keyword>
<dbReference type="Gene3D" id="3.30.1490.20">
    <property type="entry name" value="ATP-grasp fold, A domain"/>
    <property type="match status" value="1"/>
</dbReference>
<comment type="cofactor">
    <cofactor evidence="1">
        <name>Mg(2+)</name>
        <dbReference type="ChEBI" id="CHEBI:18420"/>
    </cofactor>
</comment>
<evidence type="ECO:0000256" key="7">
    <source>
        <dbReference type="ARBA" id="ARBA00022679"/>
    </source>
</evidence>
<dbReference type="InterPro" id="IPR013815">
    <property type="entry name" value="ATP_grasp_subdomain_1"/>
</dbReference>
<evidence type="ECO:0000313" key="17">
    <source>
        <dbReference type="Proteomes" id="UP000323324"/>
    </source>
</evidence>
<comment type="caution">
    <text evidence="16">The sequence shown here is derived from an EMBL/GenBank/DDBJ whole genome shotgun (WGS) entry which is preliminary data.</text>
</comment>
<dbReference type="InterPro" id="IPR002192">
    <property type="entry name" value="PPDK_AMP/ATP-bd"/>
</dbReference>
<dbReference type="AlphaFoldDB" id="A0A8H2LFA9"/>
<comment type="function">
    <text evidence="2">Catalyzes the phosphorylation of pyruvate to phosphoenolpyruvate.</text>
</comment>
<proteinExistence type="inferred from homology"/>
<sequence length="969" mass="109163">MNTVKLVVLLFIFNCYPSFTYSQELPPQEVSKLITSYKNDLRGPYHRIKWFCEDGTEREPKDPCPDGIGGGIQHASFKASALQLRRANHLFFGEILGGLKPNDFLDRNANYSRLKQYQIGNYLSSVDNGWVLRKAQYYRGAIQSEDEEAWGKDFFINIVADDEFIIQNYYLLRQSLKDIPHNGDDNIAQLMRSQSKILSEDHPSFMDIRIKIHGQPQASDIRLVNNYLQSKKTSFTEEASLAFEDLVKTMHTFYAPIDFKDLKSDLSQITEQNEATASLSEFLKNYSKDATPDQLTSALSNVLYAIRTHITDFKYSKNRLAILDLSNQLENILLKEAQKWDTTNLSDNLYKINTLACATLGSGLIEEWEYYAIASQFTLTTSGNTTNLKQLNAILNTSRSIVEWTTTMVKANYQDEVNIYTKFEPLAYGFIDDRVRSSISLNLGEEVSKLGVLIAKVSNINNAVVDLKNQTTIRGLNPGYAFGKLVVVDGNPEDVSVHSNNIYIFEKPPSDLKPIAGIMTVSEGNLVSHVQLLARNLGIPNAVLSYENLKDLKAYDGKKVFYAVSNQGHVILKFEDDMTSEEKDLFFKKESTKNRIAVPVENIKLDTNEVLNMRAVRAVNSGEICGPKAANLGELKHLFPEQVVEGLVIPFGVFRAHMDQQMPGENKSYWSYLNETFNKAEALRTENSDEETVEAFQLENLRILHKAIINMQLSATFEKDLKANFKDAFKGSIGTVPVFLRSDTNMEDLKEFTGAGLNLTLFNILLEDGILKGIKQVWASAYTERSFKWRQKYLLNPENVFPSILIIPSVDVDYSGVMITKGINSGNTSDVTVAFSRGAGGAVDGQLAETRLITEDASELLAPARQPNYIRLPENGGTKTYYTSYNAPILNDKNIEDIKALAKSIRKTMDPNSVSEHAFDVEFGFKNNELWLFQIRPFVENKQAKSSEYLISISPRTNVDRNIALTTAL</sequence>
<dbReference type="GO" id="GO:0005524">
    <property type="term" value="F:ATP binding"/>
    <property type="evidence" value="ECO:0007669"/>
    <property type="project" value="UniProtKB-KW"/>
</dbReference>
<evidence type="ECO:0000256" key="5">
    <source>
        <dbReference type="ARBA" id="ARBA00011996"/>
    </source>
</evidence>
<dbReference type="RefSeq" id="WP_148368996.1">
    <property type="nucleotide sequence ID" value="NZ_VSKM01000004.1"/>
</dbReference>
<evidence type="ECO:0000256" key="9">
    <source>
        <dbReference type="ARBA" id="ARBA00022741"/>
    </source>
</evidence>
<evidence type="ECO:0000256" key="8">
    <source>
        <dbReference type="ARBA" id="ARBA00022723"/>
    </source>
</evidence>
<keyword evidence="17" id="KW-1185">Reference proteome</keyword>
<evidence type="ECO:0000256" key="10">
    <source>
        <dbReference type="ARBA" id="ARBA00022777"/>
    </source>
</evidence>
<evidence type="ECO:0000256" key="11">
    <source>
        <dbReference type="ARBA" id="ARBA00022840"/>
    </source>
</evidence>
<keyword evidence="7" id="KW-0808">Transferase</keyword>
<comment type="catalytic activity">
    <reaction evidence="14">
        <text>pyruvate + ATP + H2O = phosphoenolpyruvate + AMP + phosphate + 2 H(+)</text>
        <dbReference type="Rhea" id="RHEA:11364"/>
        <dbReference type="ChEBI" id="CHEBI:15361"/>
        <dbReference type="ChEBI" id="CHEBI:15377"/>
        <dbReference type="ChEBI" id="CHEBI:15378"/>
        <dbReference type="ChEBI" id="CHEBI:30616"/>
        <dbReference type="ChEBI" id="CHEBI:43474"/>
        <dbReference type="ChEBI" id="CHEBI:58702"/>
        <dbReference type="ChEBI" id="CHEBI:456215"/>
        <dbReference type="EC" id="2.7.9.2"/>
    </reaction>
</comment>
<keyword evidence="8" id="KW-0479">Metal-binding</keyword>
<evidence type="ECO:0000259" key="15">
    <source>
        <dbReference type="Pfam" id="PF01326"/>
    </source>
</evidence>
<name>A0A8H2LFA9_9FLAO</name>
<protein>
    <recommendedName>
        <fullName evidence="6">Phosphoenolpyruvate synthase</fullName>
        <ecNumber evidence="5">2.7.9.2</ecNumber>
    </recommendedName>
    <alternativeName>
        <fullName evidence="13">Pyruvate, water dikinase</fullName>
    </alternativeName>
</protein>